<dbReference type="InterPro" id="IPR043917">
    <property type="entry name" value="DUF5753"/>
</dbReference>
<organism evidence="2 3">
    <name type="scientific">Actinoallomurus vinaceus</name>
    <dbReference type="NCBI Taxonomy" id="1080074"/>
    <lineage>
        <taxon>Bacteria</taxon>
        <taxon>Bacillati</taxon>
        <taxon>Actinomycetota</taxon>
        <taxon>Actinomycetes</taxon>
        <taxon>Streptosporangiales</taxon>
        <taxon>Thermomonosporaceae</taxon>
        <taxon>Actinoallomurus</taxon>
    </lineage>
</organism>
<dbReference type="Pfam" id="PF13560">
    <property type="entry name" value="HTH_31"/>
    <property type="match status" value="1"/>
</dbReference>
<sequence>MAIKDSPTFRRRRVALELRRLREGADLTLEQASAHLECSPTKLSRMETARTPLHPRDVRDLLDLYGVTDEKVRETLTGLARDSRKKGWWQGYDDVLPAKFSIFLGLETAASSIEAYRSQLLYGLFQTPDYARALMSVDVLRLKPEEVDRRVELRMARQELLTKEDPLRVWAILDESVLHRIVGGREVMRAQLQHLLRLSELPNVVIQVLPYEAGPVLATPESFNYLRFPDSNDSPIVYMEYSTGALYLEREEEIQEYRNMIDHLIANGVGIDKSLAMIAAVMKEL</sequence>
<feature type="domain" description="HTH cro/C1-type" evidence="1">
    <location>
        <begin position="18"/>
        <end position="72"/>
    </location>
</feature>
<comment type="caution">
    <text evidence="2">The sequence shown here is derived from an EMBL/GenBank/DDBJ whole genome shotgun (WGS) entry which is preliminary data.</text>
</comment>
<gene>
    <name evidence="2" type="ORF">GCM10023196_018470</name>
</gene>
<dbReference type="EMBL" id="BAABHK010000002">
    <property type="protein sequence ID" value="GAA4623205.1"/>
    <property type="molecule type" value="Genomic_DNA"/>
</dbReference>
<dbReference type="Proteomes" id="UP001501442">
    <property type="component" value="Unassembled WGS sequence"/>
</dbReference>
<evidence type="ECO:0000259" key="1">
    <source>
        <dbReference type="PROSITE" id="PS50943"/>
    </source>
</evidence>
<evidence type="ECO:0000313" key="3">
    <source>
        <dbReference type="Proteomes" id="UP001501442"/>
    </source>
</evidence>
<dbReference type="SMART" id="SM00530">
    <property type="entry name" value="HTH_XRE"/>
    <property type="match status" value="1"/>
</dbReference>
<dbReference type="CDD" id="cd00093">
    <property type="entry name" value="HTH_XRE"/>
    <property type="match status" value="1"/>
</dbReference>
<proteinExistence type="predicted"/>
<reference evidence="3" key="1">
    <citation type="journal article" date="2019" name="Int. J. Syst. Evol. Microbiol.">
        <title>The Global Catalogue of Microorganisms (GCM) 10K type strain sequencing project: providing services to taxonomists for standard genome sequencing and annotation.</title>
        <authorList>
            <consortium name="The Broad Institute Genomics Platform"/>
            <consortium name="The Broad Institute Genome Sequencing Center for Infectious Disease"/>
            <person name="Wu L."/>
            <person name="Ma J."/>
        </authorList>
    </citation>
    <scope>NUCLEOTIDE SEQUENCE [LARGE SCALE GENOMIC DNA]</scope>
    <source>
        <strain evidence="3">JCM 17939</strain>
    </source>
</reference>
<name>A0ABP8U7R2_9ACTN</name>
<dbReference type="Pfam" id="PF19054">
    <property type="entry name" value="DUF5753"/>
    <property type="match status" value="1"/>
</dbReference>
<dbReference type="SUPFAM" id="SSF47413">
    <property type="entry name" value="lambda repressor-like DNA-binding domains"/>
    <property type="match status" value="1"/>
</dbReference>
<accession>A0ABP8U7R2</accession>
<dbReference type="InterPro" id="IPR010982">
    <property type="entry name" value="Lambda_DNA-bd_dom_sf"/>
</dbReference>
<dbReference type="RefSeq" id="WP_345430228.1">
    <property type="nucleotide sequence ID" value="NZ_BAABHK010000002.1"/>
</dbReference>
<dbReference type="PROSITE" id="PS50943">
    <property type="entry name" value="HTH_CROC1"/>
    <property type="match status" value="1"/>
</dbReference>
<keyword evidence="3" id="KW-1185">Reference proteome</keyword>
<evidence type="ECO:0000313" key="2">
    <source>
        <dbReference type="EMBL" id="GAA4623205.1"/>
    </source>
</evidence>
<protein>
    <submittedName>
        <fullName evidence="2">Helix-turn-helix transcriptional regulator</fullName>
    </submittedName>
</protein>
<dbReference type="Gene3D" id="1.10.260.40">
    <property type="entry name" value="lambda repressor-like DNA-binding domains"/>
    <property type="match status" value="1"/>
</dbReference>
<dbReference type="InterPro" id="IPR001387">
    <property type="entry name" value="Cro/C1-type_HTH"/>
</dbReference>